<sequence>MPATSPTASAAPFSPEEVRALVFPLIPCVPGTSLTPSQSNRLHLPSISTAEVLRQLPKALRGYLEKYRQSVSPAAEPKCEIWEPPRARESDKVNKMVAAFMSGGICAYMADHFPEEVVIVMPGGRLARKEAPAATTANPTDTSSPSETDTYAKARSSRAGDSEGKAAGAYSASSPTDENTVPKGTVASLHSGELESVLNPNFGLRSHTGGTAPPPPPQPVGPSQRYGGNVGSSAFFGAAPVGLSGGAPAPPSNSSFGKTASDVHSDPTAVPLRTTIQLMDVLVEYIPTFYTPVEEIEPLLPSSLQQLYRDTSLRFFLKRFKHYLDMRTAYNTTEVRLKPNFDHPKRGVGDTQIRHDSTGNLLNANQLRRPPRSSEANLIGLIAPRVPRVFTPLADVLQEISPIVSRHPAFDSRLGVTGLLGKYPEYFQVVDGRLRARPYREAPNSLRDLDRNSSPLPAIFAKVWACVEEAAAGKNYAEVSEKAAAMVSTGRLYSLLSAPEKAEVKQKCRSFPTFLRMHGKELVVSVDKMRVYKFLPEYEACVDTLMDERLRMNSLDPNDPILKIPAVMAPESNAEWAVSELYDALPLMQCAELDEVLSLVPHAVRNALPKEVSDVRSLLEQYGEYFTIWPYPDNESVIVVQRAKVEEPVLDKAEIVRMVVPLIPQGGTTLTALRTRVPLLLQRYFYRHGTVATLGAMKEIFAIVGDRIVRLV</sequence>
<dbReference type="AlphaFoldDB" id="A0A0N1PE00"/>
<evidence type="ECO:0000313" key="3">
    <source>
        <dbReference type="Proteomes" id="UP000038009"/>
    </source>
</evidence>
<comment type="caution">
    <text evidence="2">The sequence shown here is derived from an EMBL/GenBank/DDBJ whole genome shotgun (WGS) entry which is preliminary data.</text>
</comment>
<feature type="compositionally biased region" description="Low complexity" evidence="1">
    <location>
        <begin position="132"/>
        <end position="149"/>
    </location>
</feature>
<evidence type="ECO:0000313" key="2">
    <source>
        <dbReference type="EMBL" id="KPI89454.1"/>
    </source>
</evidence>
<dbReference type="OMA" id="KRFRHYI"/>
<dbReference type="VEuPathDB" id="TriTrypDB:Lsey_0023_0110"/>
<feature type="region of interest" description="Disordered" evidence="1">
    <location>
        <begin position="199"/>
        <end position="231"/>
    </location>
</feature>
<keyword evidence="3" id="KW-1185">Reference proteome</keyword>
<accession>A0A0N1PE00</accession>
<dbReference type="Proteomes" id="UP000038009">
    <property type="component" value="Unassembled WGS sequence"/>
</dbReference>
<proteinExistence type="predicted"/>
<protein>
    <submittedName>
        <fullName evidence="2">Uncharacterized protein</fullName>
    </submittedName>
</protein>
<reference evidence="2 3" key="1">
    <citation type="journal article" date="2015" name="PLoS Pathog.">
        <title>Leptomonas seymouri: Adaptations to the Dixenous Life Cycle Analyzed by Genome Sequencing, Transcriptome Profiling and Co-infection with Leishmania donovani.</title>
        <authorList>
            <person name="Kraeva N."/>
            <person name="Butenko A."/>
            <person name="Hlavacova J."/>
            <person name="Kostygov A."/>
            <person name="Myskova J."/>
            <person name="Grybchuk D."/>
            <person name="Lestinova T."/>
            <person name="Votypka J."/>
            <person name="Volf P."/>
            <person name="Opperdoes F."/>
            <person name="Flegontov P."/>
            <person name="Lukes J."/>
            <person name="Yurchenko V."/>
        </authorList>
    </citation>
    <scope>NUCLEOTIDE SEQUENCE [LARGE SCALE GENOMIC DNA]</scope>
    <source>
        <strain evidence="2 3">ATCC 30220</strain>
    </source>
</reference>
<feature type="region of interest" description="Disordered" evidence="1">
    <location>
        <begin position="130"/>
        <end position="184"/>
    </location>
</feature>
<organism evidence="2 3">
    <name type="scientific">Leptomonas seymouri</name>
    <dbReference type="NCBI Taxonomy" id="5684"/>
    <lineage>
        <taxon>Eukaryota</taxon>
        <taxon>Discoba</taxon>
        <taxon>Euglenozoa</taxon>
        <taxon>Kinetoplastea</taxon>
        <taxon>Metakinetoplastina</taxon>
        <taxon>Trypanosomatida</taxon>
        <taxon>Trypanosomatidae</taxon>
        <taxon>Leishmaniinae</taxon>
        <taxon>Leptomonas</taxon>
    </lineage>
</organism>
<gene>
    <name evidence="2" type="ORF">ABL78_1418</name>
</gene>
<dbReference type="EMBL" id="LJSK01000023">
    <property type="protein sequence ID" value="KPI89454.1"/>
    <property type="molecule type" value="Genomic_DNA"/>
</dbReference>
<dbReference type="OrthoDB" id="246619at2759"/>
<evidence type="ECO:0000256" key="1">
    <source>
        <dbReference type="SAM" id="MobiDB-lite"/>
    </source>
</evidence>
<name>A0A0N1PE00_LEPSE</name>